<dbReference type="Pfam" id="PF14214">
    <property type="entry name" value="Helitron_like_N"/>
    <property type="match status" value="1"/>
</dbReference>
<dbReference type="AlphaFoldDB" id="W4K794"/>
<sequence>MSVPPLPPNEGVVEVWMPALAPFAKILFRDDDEDDLYMTPPPETVHNENANNSEDEDDLYMTPPPEDLNGHVENQEAIEEAAHVDVTMTRTPEHERQTVREQERAERLQMTSPTLRRERSALRGSIRQPVFEDLSRPSHPATSNSAQPPISLAPPIQLHQPATLAPPVQSYYSAVAAPSAPTYYPAQYVPPHFYPAPMFQHSVYHGATAYQIPGQYPIYAPPPMPAPPPHYWPVNVSAYPNLPRHLIGNHDRQARTRLAAASHPDYEHRMMENFERTHAERRRRRRESTRPEPNNPPHPTSSIRQQEENNHYAILDQRHQQDIQQQQHLHHQLDLAEQAHHLDLEEQAHQHNLAIQQNNQAVVAHQALQNLPLGRRPYQEPIARHSLGLMNIECAHCLALHFSSERLTNSSRIHPRFGMCCLQGQIRLPAFLQPPPTLRRLLWEGGSVPKFFRDHIRQYNSAFAFTSIAAKLSDHVTSTSGPYSFKIHGELSHKMGSLLPPNNIKPSYAQLYVIDPQAALNERNNNNANLRSEIMNDLQDMFHTHNPYVPLYRHAYQILAEKNPGENDKISARITVLPNADHRRYNEPTVDEVAAIIPGNGDEEVDLHRDIVVRYNHGGLKHFSHLHPHYSPLHYVTLFPHGEQGFHPNIPAHPGPNGQMLSSKVSQRCYYAYRLMRRLLEPETIFRAGKLFQQYVVDAWASIESSNLFWIRNHQKEIRADKYQSLFDAIHAEAGPDRATIEIGDIDEIKDYVDARYIGPMEACWNILEFPRHLEFPSSVQSNQGQVFFLHSAGGGGKTYVCNTIAASVRSQGKAALCVASSGIASLLLDGGRTAHSRFKIPIEGLNERSSCSWEKNSDFDGLIHQTGVVIWDEAPMQHRYGIEAVDRTLQDLMDNPAPFGGVTVLLTLEPSGEACPIPLKRRQFPVHVAFAMTINKSQGQSVKFVGLDLERPVFSHGQLYVALSRCTSGDRIKVLFPPDSQGTKTTNIVYPEVLQGILDNQ</sequence>
<comment type="cofactor">
    <cofactor evidence="1">
        <name>Mg(2+)</name>
        <dbReference type="ChEBI" id="CHEBI:18420"/>
    </cofactor>
</comment>
<dbReference type="GO" id="GO:0000723">
    <property type="term" value="P:telomere maintenance"/>
    <property type="evidence" value="ECO:0007669"/>
    <property type="project" value="InterPro"/>
</dbReference>
<keyword evidence="1" id="KW-0234">DNA repair</keyword>
<dbReference type="SUPFAM" id="SSF52540">
    <property type="entry name" value="P-loop containing nucleoside triphosphate hydrolases"/>
    <property type="match status" value="2"/>
</dbReference>
<protein>
    <recommendedName>
        <fullName evidence="1">ATP-dependent DNA helicase</fullName>
        <ecNumber evidence="1">5.6.2.3</ecNumber>
    </recommendedName>
</protein>
<organism evidence="5 6">
    <name type="scientific">Heterobasidion irregulare (strain TC 32-1)</name>
    <dbReference type="NCBI Taxonomy" id="747525"/>
    <lineage>
        <taxon>Eukaryota</taxon>
        <taxon>Fungi</taxon>
        <taxon>Dikarya</taxon>
        <taxon>Basidiomycota</taxon>
        <taxon>Agaricomycotina</taxon>
        <taxon>Agaricomycetes</taxon>
        <taxon>Russulales</taxon>
        <taxon>Bondarzewiaceae</taxon>
        <taxon>Heterobasidion</taxon>
        <taxon>Heterobasidion annosum species complex</taxon>
    </lineage>
</organism>
<dbReference type="GeneID" id="20674170"/>
<evidence type="ECO:0000256" key="2">
    <source>
        <dbReference type="SAM" id="MobiDB-lite"/>
    </source>
</evidence>
<evidence type="ECO:0000256" key="1">
    <source>
        <dbReference type="RuleBase" id="RU363044"/>
    </source>
</evidence>
<feature type="compositionally biased region" description="Basic and acidic residues" evidence="2">
    <location>
        <begin position="91"/>
        <end position="107"/>
    </location>
</feature>
<dbReference type="EMBL" id="KI925458">
    <property type="protein sequence ID" value="ETW81673.1"/>
    <property type="molecule type" value="Genomic_DNA"/>
</dbReference>
<feature type="region of interest" description="Disordered" evidence="2">
    <location>
        <begin position="34"/>
        <end position="70"/>
    </location>
</feature>
<dbReference type="GO" id="GO:0016887">
    <property type="term" value="F:ATP hydrolysis activity"/>
    <property type="evidence" value="ECO:0007669"/>
    <property type="project" value="RHEA"/>
</dbReference>
<evidence type="ECO:0000313" key="6">
    <source>
        <dbReference type="Proteomes" id="UP000030671"/>
    </source>
</evidence>
<keyword evidence="1" id="KW-0233">DNA recombination</keyword>
<feature type="compositionally biased region" description="Basic and acidic residues" evidence="2">
    <location>
        <begin position="264"/>
        <end position="278"/>
    </location>
</feature>
<dbReference type="OrthoDB" id="3353471at2759"/>
<dbReference type="eggNOG" id="KOG0987">
    <property type="taxonomic scope" value="Eukaryota"/>
</dbReference>
<dbReference type="EC" id="5.6.2.3" evidence="1"/>
<dbReference type="GO" id="GO:0006310">
    <property type="term" value="P:DNA recombination"/>
    <property type="evidence" value="ECO:0007669"/>
    <property type="project" value="UniProtKB-KW"/>
</dbReference>
<keyword evidence="6" id="KW-1185">Reference proteome</keyword>
<dbReference type="GO" id="GO:0005524">
    <property type="term" value="F:ATP binding"/>
    <property type="evidence" value="ECO:0007669"/>
    <property type="project" value="UniProtKB-KW"/>
</dbReference>
<dbReference type="RefSeq" id="XP_009546299.1">
    <property type="nucleotide sequence ID" value="XM_009548004.1"/>
</dbReference>
<gene>
    <name evidence="5" type="ORF">HETIRDRAFT_427006</name>
</gene>
<reference evidence="5 6" key="1">
    <citation type="journal article" date="2012" name="New Phytol.">
        <title>Insight into trade-off between wood decay and parasitism from the genome of a fungal forest pathogen.</title>
        <authorList>
            <person name="Olson A."/>
            <person name="Aerts A."/>
            <person name="Asiegbu F."/>
            <person name="Belbahri L."/>
            <person name="Bouzid O."/>
            <person name="Broberg A."/>
            <person name="Canback B."/>
            <person name="Coutinho P.M."/>
            <person name="Cullen D."/>
            <person name="Dalman K."/>
            <person name="Deflorio G."/>
            <person name="van Diepen L.T."/>
            <person name="Dunand C."/>
            <person name="Duplessis S."/>
            <person name="Durling M."/>
            <person name="Gonthier P."/>
            <person name="Grimwood J."/>
            <person name="Fossdal C.G."/>
            <person name="Hansson D."/>
            <person name="Henrissat B."/>
            <person name="Hietala A."/>
            <person name="Himmelstrand K."/>
            <person name="Hoffmeister D."/>
            <person name="Hogberg N."/>
            <person name="James T.Y."/>
            <person name="Karlsson M."/>
            <person name="Kohler A."/>
            <person name="Kues U."/>
            <person name="Lee Y.H."/>
            <person name="Lin Y.C."/>
            <person name="Lind M."/>
            <person name="Lindquist E."/>
            <person name="Lombard V."/>
            <person name="Lucas S."/>
            <person name="Lunden K."/>
            <person name="Morin E."/>
            <person name="Murat C."/>
            <person name="Park J."/>
            <person name="Raffaello T."/>
            <person name="Rouze P."/>
            <person name="Salamov A."/>
            <person name="Schmutz J."/>
            <person name="Solheim H."/>
            <person name="Stahlberg J."/>
            <person name="Velez H."/>
            <person name="de Vries R.P."/>
            <person name="Wiebenga A."/>
            <person name="Woodward S."/>
            <person name="Yakovlev I."/>
            <person name="Garbelotto M."/>
            <person name="Martin F."/>
            <person name="Grigoriev I.V."/>
            <person name="Stenlid J."/>
        </authorList>
    </citation>
    <scope>NUCLEOTIDE SEQUENCE [LARGE SCALE GENOMIC DNA]</scope>
    <source>
        <strain evidence="5 6">TC 32-1</strain>
    </source>
</reference>
<dbReference type="InterPro" id="IPR027417">
    <property type="entry name" value="P-loop_NTPase"/>
</dbReference>
<dbReference type="PANTHER" id="PTHR45786:SF74">
    <property type="entry name" value="ATP-DEPENDENT DNA HELICASE"/>
    <property type="match status" value="1"/>
</dbReference>
<feature type="domain" description="Helitron helicase-like" evidence="4">
    <location>
        <begin position="670"/>
        <end position="737"/>
    </location>
</feature>
<dbReference type="Pfam" id="PF05970">
    <property type="entry name" value="PIF1"/>
    <property type="match status" value="1"/>
</dbReference>
<dbReference type="InterPro" id="IPR010285">
    <property type="entry name" value="DNA_helicase_pif1-like_DEAD"/>
</dbReference>
<keyword evidence="1" id="KW-0378">Hydrolase</keyword>
<dbReference type="HOGENOM" id="CLU_001324_5_4_1"/>
<keyword evidence="1" id="KW-0347">Helicase</keyword>
<evidence type="ECO:0000313" key="5">
    <source>
        <dbReference type="EMBL" id="ETW81673.1"/>
    </source>
</evidence>
<dbReference type="InParanoid" id="W4K794"/>
<dbReference type="Gene3D" id="3.40.50.300">
    <property type="entry name" value="P-loop containing nucleotide triphosphate hydrolases"/>
    <property type="match status" value="1"/>
</dbReference>
<dbReference type="GO" id="GO:0006281">
    <property type="term" value="P:DNA repair"/>
    <property type="evidence" value="ECO:0007669"/>
    <property type="project" value="UniProtKB-KW"/>
</dbReference>
<comment type="similarity">
    <text evidence="1">Belongs to the helicase family.</text>
</comment>
<feature type="region of interest" description="Disordered" evidence="2">
    <location>
        <begin position="89"/>
        <end position="151"/>
    </location>
</feature>
<keyword evidence="1" id="KW-0067">ATP-binding</keyword>
<dbReference type="Proteomes" id="UP000030671">
    <property type="component" value="Unassembled WGS sequence"/>
</dbReference>
<evidence type="ECO:0000259" key="4">
    <source>
        <dbReference type="Pfam" id="PF14214"/>
    </source>
</evidence>
<dbReference type="CDD" id="cd18809">
    <property type="entry name" value="SF1_C_RecD"/>
    <property type="match status" value="1"/>
</dbReference>
<feature type="region of interest" description="Disordered" evidence="2">
    <location>
        <begin position="261"/>
        <end position="306"/>
    </location>
</feature>
<keyword evidence="1" id="KW-0547">Nucleotide-binding</keyword>
<dbReference type="KEGG" id="hir:HETIRDRAFT_427006"/>
<name>W4K794_HETIT</name>
<dbReference type="PANTHER" id="PTHR45786">
    <property type="entry name" value="DNA BINDING PROTEIN-LIKE"/>
    <property type="match status" value="1"/>
</dbReference>
<proteinExistence type="inferred from homology"/>
<feature type="domain" description="DNA helicase Pif1-like DEAD-box helicase" evidence="3">
    <location>
        <begin position="779"/>
        <end position="908"/>
    </location>
</feature>
<dbReference type="GO" id="GO:0043139">
    <property type="term" value="F:5'-3' DNA helicase activity"/>
    <property type="evidence" value="ECO:0007669"/>
    <property type="project" value="UniProtKB-EC"/>
</dbReference>
<dbReference type="InterPro" id="IPR025476">
    <property type="entry name" value="Helitron_helicase-like"/>
</dbReference>
<evidence type="ECO:0000259" key="3">
    <source>
        <dbReference type="Pfam" id="PF05970"/>
    </source>
</evidence>
<keyword evidence="1" id="KW-0227">DNA damage</keyword>
<accession>W4K794</accession>
<comment type="catalytic activity">
    <reaction evidence="1">
        <text>ATP + H2O = ADP + phosphate + H(+)</text>
        <dbReference type="Rhea" id="RHEA:13065"/>
        <dbReference type="ChEBI" id="CHEBI:15377"/>
        <dbReference type="ChEBI" id="CHEBI:15378"/>
        <dbReference type="ChEBI" id="CHEBI:30616"/>
        <dbReference type="ChEBI" id="CHEBI:43474"/>
        <dbReference type="ChEBI" id="CHEBI:456216"/>
        <dbReference type="EC" id="5.6.2.3"/>
    </reaction>
</comment>